<proteinExistence type="predicted"/>
<reference evidence="2 3" key="1">
    <citation type="submission" date="2019-05" db="EMBL/GenBank/DDBJ databases">
        <title>Emergence of the Ug99 lineage of the wheat stem rust pathogen through somatic hybridization.</title>
        <authorList>
            <person name="Li F."/>
            <person name="Upadhyaya N.M."/>
            <person name="Sperschneider J."/>
            <person name="Matny O."/>
            <person name="Nguyen-Phuc H."/>
            <person name="Mago R."/>
            <person name="Raley C."/>
            <person name="Miller M.E."/>
            <person name="Silverstein K.A.T."/>
            <person name="Henningsen E."/>
            <person name="Hirsch C.D."/>
            <person name="Visser B."/>
            <person name="Pretorius Z.A."/>
            <person name="Steffenson B.J."/>
            <person name="Schwessinger B."/>
            <person name="Dodds P.N."/>
            <person name="Figueroa M."/>
        </authorList>
    </citation>
    <scope>NUCLEOTIDE SEQUENCE [LARGE SCALE GENOMIC DNA]</scope>
    <source>
        <strain evidence="2 3">Ug99</strain>
    </source>
</reference>
<evidence type="ECO:0000256" key="1">
    <source>
        <dbReference type="SAM" id="MobiDB-lite"/>
    </source>
</evidence>
<protein>
    <submittedName>
        <fullName evidence="2">Uncharacterized protein</fullName>
    </submittedName>
</protein>
<accession>A0A5B0RFD0</accession>
<organism evidence="2 3">
    <name type="scientific">Puccinia graminis f. sp. tritici</name>
    <dbReference type="NCBI Taxonomy" id="56615"/>
    <lineage>
        <taxon>Eukaryota</taxon>
        <taxon>Fungi</taxon>
        <taxon>Dikarya</taxon>
        <taxon>Basidiomycota</taxon>
        <taxon>Pucciniomycotina</taxon>
        <taxon>Pucciniomycetes</taxon>
        <taxon>Pucciniales</taxon>
        <taxon>Pucciniaceae</taxon>
        <taxon>Puccinia</taxon>
    </lineage>
</organism>
<feature type="region of interest" description="Disordered" evidence="1">
    <location>
        <begin position="24"/>
        <end position="52"/>
    </location>
</feature>
<dbReference type="Proteomes" id="UP000325313">
    <property type="component" value="Unassembled WGS sequence"/>
</dbReference>
<evidence type="ECO:0000313" key="3">
    <source>
        <dbReference type="Proteomes" id="UP000325313"/>
    </source>
</evidence>
<evidence type="ECO:0000313" key="2">
    <source>
        <dbReference type="EMBL" id="KAA1123683.1"/>
    </source>
</evidence>
<name>A0A5B0RFD0_PUCGR</name>
<dbReference type="EMBL" id="VDEP01000207">
    <property type="protein sequence ID" value="KAA1123683.1"/>
    <property type="molecule type" value="Genomic_DNA"/>
</dbReference>
<sequence length="52" mass="6106">MPHALLAAKYLSIACLSYLARQHRDDKNDSEYGNRTRLYREPIRTSRDPTKI</sequence>
<comment type="caution">
    <text evidence="2">The sequence shown here is derived from an EMBL/GenBank/DDBJ whole genome shotgun (WGS) entry which is preliminary data.</text>
</comment>
<dbReference type="AlphaFoldDB" id="A0A5B0RFD0"/>
<gene>
    <name evidence="2" type="ORF">PGTUg99_027224</name>
</gene>